<dbReference type="Gene3D" id="6.10.340.10">
    <property type="match status" value="1"/>
</dbReference>
<evidence type="ECO:0000256" key="3">
    <source>
        <dbReference type="ARBA" id="ARBA00022741"/>
    </source>
</evidence>
<evidence type="ECO:0000313" key="12">
    <source>
        <dbReference type="EMBL" id="MCW6037481.1"/>
    </source>
</evidence>
<reference evidence="12 13" key="1">
    <citation type="submission" date="2021-08" db="EMBL/GenBank/DDBJ databases">
        <title>Draft genome sequence of Spirulina subsalsa with high tolerance to salinity and hype-accumulation of phycocyanin.</title>
        <authorList>
            <person name="Pei H."/>
            <person name="Jiang L."/>
        </authorList>
    </citation>
    <scope>NUCLEOTIDE SEQUENCE [LARGE SCALE GENOMIC DNA]</scope>
    <source>
        <strain evidence="12 13">FACHB-351</strain>
    </source>
</reference>
<dbReference type="InterPro" id="IPR001054">
    <property type="entry name" value="A/G_cyclase"/>
</dbReference>
<dbReference type="PANTHER" id="PTHR11920">
    <property type="entry name" value="GUANYLYL CYCLASE"/>
    <property type="match status" value="1"/>
</dbReference>
<dbReference type="InterPro" id="IPR029787">
    <property type="entry name" value="Nucleotide_cyclase"/>
</dbReference>
<keyword evidence="5 9" id="KW-0472">Membrane</keyword>
<name>A0ABT3L7J1_9CYAN</name>
<dbReference type="Gene3D" id="3.30.70.1230">
    <property type="entry name" value="Nucleotide cyclase"/>
    <property type="match status" value="1"/>
</dbReference>
<evidence type="ECO:0000256" key="6">
    <source>
        <dbReference type="ARBA" id="ARBA00023239"/>
    </source>
</evidence>
<comment type="subcellular location">
    <subcellularLocation>
        <location evidence="1">Membrane</location>
    </subcellularLocation>
</comment>
<dbReference type="InterPro" id="IPR018297">
    <property type="entry name" value="A/G_cyclase_CS"/>
</dbReference>
<dbReference type="PROSITE" id="PS00452">
    <property type="entry name" value="GUANYLATE_CYCLASE_1"/>
    <property type="match status" value="1"/>
</dbReference>
<dbReference type="CDD" id="cd07302">
    <property type="entry name" value="CHD"/>
    <property type="match status" value="1"/>
</dbReference>
<keyword evidence="3" id="KW-0547">Nucleotide-binding</keyword>
<evidence type="ECO:0000259" key="10">
    <source>
        <dbReference type="PROSITE" id="PS50125"/>
    </source>
</evidence>
<dbReference type="PROSITE" id="PS50885">
    <property type="entry name" value="HAMP"/>
    <property type="match status" value="1"/>
</dbReference>
<accession>A0ABT3L7J1</accession>
<comment type="caution">
    <text evidence="12">The sequence shown here is derived from an EMBL/GenBank/DDBJ whole genome shotgun (WGS) entry which is preliminary data.</text>
</comment>
<feature type="transmembrane region" description="Helical" evidence="9">
    <location>
        <begin position="17"/>
        <end position="37"/>
    </location>
</feature>
<proteinExistence type="inferred from homology"/>
<keyword evidence="13" id="KW-1185">Reference proteome</keyword>
<evidence type="ECO:0000256" key="7">
    <source>
        <dbReference type="RuleBase" id="RU000405"/>
    </source>
</evidence>
<feature type="domain" description="HAMP" evidence="11">
    <location>
        <begin position="221"/>
        <end position="248"/>
    </location>
</feature>
<dbReference type="Pfam" id="PF00211">
    <property type="entry name" value="Guanylate_cyc"/>
    <property type="match status" value="1"/>
</dbReference>
<feature type="transmembrane region" description="Helical" evidence="9">
    <location>
        <begin position="160"/>
        <end position="188"/>
    </location>
</feature>
<evidence type="ECO:0000313" key="13">
    <source>
        <dbReference type="Proteomes" id="UP001526426"/>
    </source>
</evidence>
<dbReference type="Proteomes" id="UP001526426">
    <property type="component" value="Unassembled WGS sequence"/>
</dbReference>
<dbReference type="PROSITE" id="PS50125">
    <property type="entry name" value="GUANYLATE_CYCLASE_2"/>
    <property type="match status" value="1"/>
</dbReference>
<dbReference type="RefSeq" id="WP_265265336.1">
    <property type="nucleotide sequence ID" value="NZ_JAIHOM010000073.1"/>
</dbReference>
<dbReference type="InterPro" id="IPR003660">
    <property type="entry name" value="HAMP_dom"/>
</dbReference>
<evidence type="ECO:0000256" key="8">
    <source>
        <dbReference type="SAM" id="Coils"/>
    </source>
</evidence>
<protein>
    <submittedName>
        <fullName evidence="12">Adenylate/guanylate cyclase domain-containing protein</fullName>
    </submittedName>
</protein>
<evidence type="ECO:0000256" key="9">
    <source>
        <dbReference type="SAM" id="Phobius"/>
    </source>
</evidence>
<feature type="domain" description="Guanylate cyclase" evidence="10">
    <location>
        <begin position="295"/>
        <end position="421"/>
    </location>
</feature>
<evidence type="ECO:0000256" key="4">
    <source>
        <dbReference type="ARBA" id="ARBA00022989"/>
    </source>
</evidence>
<organism evidence="12 13">
    <name type="scientific">Spirulina subsalsa FACHB-351</name>
    <dbReference type="NCBI Taxonomy" id="234711"/>
    <lineage>
        <taxon>Bacteria</taxon>
        <taxon>Bacillati</taxon>
        <taxon>Cyanobacteriota</taxon>
        <taxon>Cyanophyceae</taxon>
        <taxon>Spirulinales</taxon>
        <taxon>Spirulinaceae</taxon>
        <taxon>Spirulina</taxon>
    </lineage>
</organism>
<feature type="coiled-coil region" evidence="8">
    <location>
        <begin position="243"/>
        <end position="270"/>
    </location>
</feature>
<evidence type="ECO:0000256" key="1">
    <source>
        <dbReference type="ARBA" id="ARBA00004370"/>
    </source>
</evidence>
<dbReference type="InterPro" id="IPR050401">
    <property type="entry name" value="Cyclic_nucleotide_synthase"/>
</dbReference>
<evidence type="ECO:0000256" key="2">
    <source>
        <dbReference type="ARBA" id="ARBA00022692"/>
    </source>
</evidence>
<evidence type="ECO:0000256" key="5">
    <source>
        <dbReference type="ARBA" id="ARBA00023136"/>
    </source>
</evidence>
<gene>
    <name evidence="12" type="ORF">K4A83_14535</name>
</gene>
<evidence type="ECO:0000259" key="11">
    <source>
        <dbReference type="PROSITE" id="PS50885"/>
    </source>
</evidence>
<keyword evidence="6 7" id="KW-0456">Lyase</keyword>
<keyword evidence="2 9" id="KW-0812">Transmembrane</keyword>
<dbReference type="EMBL" id="JAIHOM010000073">
    <property type="protein sequence ID" value="MCW6037481.1"/>
    <property type="molecule type" value="Genomic_DNA"/>
</dbReference>
<keyword evidence="4 9" id="KW-1133">Transmembrane helix</keyword>
<dbReference type="SMART" id="SM00044">
    <property type="entry name" value="CYCc"/>
    <property type="match status" value="1"/>
</dbReference>
<comment type="similarity">
    <text evidence="7">Belongs to the adenylyl cyclase class-4/guanylyl cyclase family.</text>
</comment>
<dbReference type="PANTHER" id="PTHR11920:SF335">
    <property type="entry name" value="GUANYLATE CYCLASE"/>
    <property type="match status" value="1"/>
</dbReference>
<dbReference type="SUPFAM" id="SSF55073">
    <property type="entry name" value="Nucleotide cyclase"/>
    <property type="match status" value="1"/>
</dbReference>
<keyword evidence="8" id="KW-0175">Coiled coil</keyword>
<sequence>MWFHSFRLCQARLSRSIAFWVFLSLVIIEAIILIPSYRKEEQRQLNNLENISQATVTLIAALSEMDMSTEELQEKVRSLIADSSITLGMAIYDQNHQTIEIIGESPQLTPQDISGNSIIRRRSADRNRYDIAWSPESLNINYILIARLDASRVQRELNFFILRIVGLVVIIAIVVTLTTMIIVGVTVITPILQLRDDLVVAGETLSRNGDQNKNSVYFYALTAQRKDELGVVMQAFNQMFKRVSQEIEQRKQAQELIRLEQEKSEQLLLNILPQSIATLLKQGNKIIAKEFEEVTILFADIVGFTQLSSQIPPEELVELLNRIFSCFDNLTEFYNLEKIKTIGDSYMVVGGLPTPRQDHAEAIAEMALAMQKSLNKIDCSYGPLEMRMGINTGNVVAGVIGKKKFIYDLWGDAVNVASRMESHGVVGKIQVTEATYQRLEGQYHFEPRGKVEIKGKGEMETYFLLGRKGSLG</sequence>